<keyword evidence="1" id="KW-0812">Transmembrane</keyword>
<name>A0A8X6NMB7_NEPPI</name>
<evidence type="ECO:0000256" key="2">
    <source>
        <dbReference type="SAM" id="SignalP"/>
    </source>
</evidence>
<keyword evidence="2" id="KW-0732">Signal</keyword>
<gene>
    <name evidence="3" type="ORF">NPIL_277421</name>
</gene>
<feature type="chain" id="PRO_5036478457" evidence="2">
    <location>
        <begin position="25"/>
        <end position="175"/>
    </location>
</feature>
<dbReference type="EMBL" id="BMAW01059295">
    <property type="protein sequence ID" value="GFT20518.1"/>
    <property type="molecule type" value="Genomic_DNA"/>
</dbReference>
<evidence type="ECO:0000313" key="3">
    <source>
        <dbReference type="EMBL" id="GFT20518.1"/>
    </source>
</evidence>
<proteinExistence type="predicted"/>
<comment type="caution">
    <text evidence="3">The sequence shown here is derived from an EMBL/GenBank/DDBJ whole genome shotgun (WGS) entry which is preliminary data.</text>
</comment>
<keyword evidence="1" id="KW-1133">Transmembrane helix</keyword>
<keyword evidence="1" id="KW-0472">Membrane</keyword>
<keyword evidence="4" id="KW-1185">Reference proteome</keyword>
<evidence type="ECO:0000256" key="1">
    <source>
        <dbReference type="SAM" id="Phobius"/>
    </source>
</evidence>
<dbReference type="Proteomes" id="UP000887013">
    <property type="component" value="Unassembled WGS sequence"/>
</dbReference>
<feature type="signal peptide" evidence="2">
    <location>
        <begin position="1"/>
        <end position="24"/>
    </location>
</feature>
<protein>
    <submittedName>
        <fullName evidence="3">Uncharacterized protein</fullName>
    </submittedName>
</protein>
<sequence>MQNPWARSDLRILLFNLLSKCVLSTHSATLSAYAHGCTGRSQTHIIPCVQNSIETEQPLIAGDLHQHLDDSSIPLSEQQTIGPSILLLNCCQMDVLPSLGSSWAVSVNQYIKLAIDKEALRVLFSASLLAKVQVSLRDRSLILITLPVWLLIYLSWGRCRYLSNTKSSRFPGSLD</sequence>
<feature type="transmembrane region" description="Helical" evidence="1">
    <location>
        <begin position="140"/>
        <end position="156"/>
    </location>
</feature>
<accession>A0A8X6NMB7</accession>
<evidence type="ECO:0000313" key="4">
    <source>
        <dbReference type="Proteomes" id="UP000887013"/>
    </source>
</evidence>
<dbReference type="AlphaFoldDB" id="A0A8X6NMB7"/>
<organism evidence="3 4">
    <name type="scientific">Nephila pilipes</name>
    <name type="common">Giant wood spider</name>
    <name type="synonym">Nephila maculata</name>
    <dbReference type="NCBI Taxonomy" id="299642"/>
    <lineage>
        <taxon>Eukaryota</taxon>
        <taxon>Metazoa</taxon>
        <taxon>Ecdysozoa</taxon>
        <taxon>Arthropoda</taxon>
        <taxon>Chelicerata</taxon>
        <taxon>Arachnida</taxon>
        <taxon>Araneae</taxon>
        <taxon>Araneomorphae</taxon>
        <taxon>Entelegynae</taxon>
        <taxon>Araneoidea</taxon>
        <taxon>Nephilidae</taxon>
        <taxon>Nephila</taxon>
    </lineage>
</organism>
<reference evidence="3" key="1">
    <citation type="submission" date="2020-08" db="EMBL/GenBank/DDBJ databases">
        <title>Multicomponent nature underlies the extraordinary mechanical properties of spider dragline silk.</title>
        <authorList>
            <person name="Kono N."/>
            <person name="Nakamura H."/>
            <person name="Mori M."/>
            <person name="Yoshida Y."/>
            <person name="Ohtoshi R."/>
            <person name="Malay A.D."/>
            <person name="Moran D.A.P."/>
            <person name="Tomita M."/>
            <person name="Numata K."/>
            <person name="Arakawa K."/>
        </authorList>
    </citation>
    <scope>NUCLEOTIDE SEQUENCE</scope>
</reference>